<dbReference type="RefSeq" id="WP_201631927.1">
    <property type="nucleotide sequence ID" value="NZ_JAEQNB010000001.1"/>
</dbReference>
<comment type="caution">
    <text evidence="1">The sequence shown here is derived from an EMBL/GenBank/DDBJ whole genome shotgun (WGS) entry which is preliminary data.</text>
</comment>
<dbReference type="SUPFAM" id="SSF101386">
    <property type="entry name" value="all-alpha NTP pyrophosphatases"/>
    <property type="match status" value="1"/>
</dbReference>
<dbReference type="CDD" id="cd11527">
    <property type="entry name" value="NTP-PPase_dUTPase"/>
    <property type="match status" value="1"/>
</dbReference>
<proteinExistence type="predicted"/>
<dbReference type="PIRSF" id="PIRSF030140">
    <property type="entry name" value="UCP030140"/>
    <property type="match status" value="1"/>
</dbReference>
<dbReference type="Pfam" id="PF08761">
    <property type="entry name" value="dUTPase_2"/>
    <property type="match status" value="1"/>
</dbReference>
<dbReference type="Proteomes" id="UP000602284">
    <property type="component" value="Unassembled WGS sequence"/>
</dbReference>
<reference evidence="1 2" key="1">
    <citation type="submission" date="2021-01" db="EMBL/GenBank/DDBJ databases">
        <title>Tumebacillus sp. strain ITR2 16S ribosomal RNA gene Genome sequencing and assembly.</title>
        <authorList>
            <person name="Kang M."/>
        </authorList>
    </citation>
    <scope>NUCLEOTIDE SEQUENCE [LARGE SCALE GENOMIC DNA]</scope>
    <source>
        <strain evidence="1 2">ITR2</strain>
    </source>
</reference>
<sequence length="167" mass="18912">MNFDSLYDTQLVLDRRILEEHGLTVEEIFPKKLLALQVELCELANETRCFKYWSQKGSAPKARVLEEFVDALHFVLGLGLDLGYRDVPIPASVSSVSEPVSERELTMQFQTLLTHCVALCAPSRGAYATLFAELLALGKMLGFSEQEIQDAYLEKNKKNHLRQNEGY</sequence>
<organism evidence="1 2">
    <name type="scientific">Tumebacillus amylolyticus</name>
    <dbReference type="NCBI Taxonomy" id="2801339"/>
    <lineage>
        <taxon>Bacteria</taxon>
        <taxon>Bacillati</taxon>
        <taxon>Bacillota</taxon>
        <taxon>Bacilli</taxon>
        <taxon>Bacillales</taxon>
        <taxon>Alicyclobacillaceae</taxon>
        <taxon>Tumebacillus</taxon>
    </lineage>
</organism>
<dbReference type="InterPro" id="IPR016947">
    <property type="entry name" value="UCP030140"/>
</dbReference>
<name>A0ABS1J756_9BACL</name>
<dbReference type="InterPro" id="IPR014871">
    <property type="entry name" value="dUTPase/dCTP_pyrophosphatase"/>
</dbReference>
<dbReference type="EMBL" id="JAEQNB010000001">
    <property type="protein sequence ID" value="MBL0386093.1"/>
    <property type="molecule type" value="Genomic_DNA"/>
</dbReference>
<gene>
    <name evidence="1" type="ORF">JJB07_05445</name>
</gene>
<dbReference type="Gene3D" id="1.10.4010.10">
    <property type="entry name" value="Type II deoxyuridine triphosphatase"/>
    <property type="match status" value="1"/>
</dbReference>
<accession>A0ABS1J756</accession>
<evidence type="ECO:0000313" key="2">
    <source>
        <dbReference type="Proteomes" id="UP000602284"/>
    </source>
</evidence>
<protein>
    <submittedName>
        <fullName evidence="1">dUTP diphosphatase</fullName>
    </submittedName>
</protein>
<keyword evidence="2" id="KW-1185">Reference proteome</keyword>
<evidence type="ECO:0000313" key="1">
    <source>
        <dbReference type="EMBL" id="MBL0386093.1"/>
    </source>
</evidence>